<accession>A0ABX0XTE4</accession>
<gene>
    <name evidence="3" type="ORF">HC031_03060</name>
</gene>
<protein>
    <submittedName>
        <fullName evidence="3">LPXTG cell wall anchor domain-containing protein</fullName>
    </submittedName>
</protein>
<keyword evidence="4" id="KW-1185">Reference proteome</keyword>
<proteinExistence type="predicted"/>
<evidence type="ECO:0000256" key="2">
    <source>
        <dbReference type="SAM" id="SignalP"/>
    </source>
</evidence>
<evidence type="ECO:0000256" key="1">
    <source>
        <dbReference type="SAM" id="Phobius"/>
    </source>
</evidence>
<keyword evidence="2" id="KW-0732">Signal</keyword>
<reference evidence="3 4" key="1">
    <citation type="submission" date="2020-03" db="EMBL/GenBank/DDBJ databases">
        <title>WGS of the type strain of Planosporangium spp.</title>
        <authorList>
            <person name="Thawai C."/>
        </authorList>
    </citation>
    <scope>NUCLEOTIDE SEQUENCE [LARGE SCALE GENOMIC DNA]</scope>
    <source>
        <strain evidence="3 4">TBRC 5610</strain>
    </source>
</reference>
<evidence type="ECO:0000313" key="4">
    <source>
        <dbReference type="Proteomes" id="UP000722989"/>
    </source>
</evidence>
<dbReference type="RefSeq" id="WP_167923621.1">
    <property type="nucleotide sequence ID" value="NZ_JAATVY010000002.1"/>
</dbReference>
<feature type="signal peptide" evidence="2">
    <location>
        <begin position="1"/>
        <end position="31"/>
    </location>
</feature>
<sequence length="522" mass="52611">MNRTPRTWAARIGVSAAAAVALGAAALPAHADVTEPPSASASLDTNLTIGGPGSHGKAVPVYVDATRATGLKVTFDVSGLAGVATVTFPDNCKAAGPVETCTFANAAELHEIMPLVLRPAAGAKAGDSGKISLTTSADGLTAYTSTSTVTLADGVDMVMLSGRVKTGTAKPHDKVGVPVSFMNAGNQPADGYQITLFFDHGLVPDTYTNCKYGEDHTTHVVVCTFTDPADAMAPGDAVQMDDFGATVSGDAFGAEATDFRVDGLTTANAARAGLTLSARAGGRTLHVKRIASPRATVKAAEIYDNDNWGFADWDVANTNDVGAIGATASGQVGDVVSVTVGLKNNGPGSLDSTRAAEPALAFVFEVPPGTQVTSAPQTCASVTDDAGTPREQPGQPGGAYYRCRSGNFMAAGATLSATFKLKITKVSPDASGTVGLANPYVSSVPGWIHDANPANDQARVVINPTSGGSGGGSGSGTLPITGAQTGLLVAGGVVLLGGGGAMYLFARRRRIVLVADGDGRAS</sequence>
<keyword evidence="1" id="KW-1133">Transmembrane helix</keyword>
<keyword evidence="1" id="KW-0472">Membrane</keyword>
<keyword evidence="1" id="KW-0812">Transmembrane</keyword>
<dbReference type="EMBL" id="JAATVY010000002">
    <property type="protein sequence ID" value="NJC68710.1"/>
    <property type="molecule type" value="Genomic_DNA"/>
</dbReference>
<feature type="chain" id="PRO_5045578686" evidence="2">
    <location>
        <begin position="32"/>
        <end position="522"/>
    </location>
</feature>
<dbReference type="Proteomes" id="UP000722989">
    <property type="component" value="Unassembled WGS sequence"/>
</dbReference>
<dbReference type="NCBIfam" id="TIGR01167">
    <property type="entry name" value="LPXTG_anchor"/>
    <property type="match status" value="1"/>
</dbReference>
<name>A0ABX0XTE4_9ACTN</name>
<feature type="transmembrane region" description="Helical" evidence="1">
    <location>
        <begin position="487"/>
        <end position="506"/>
    </location>
</feature>
<evidence type="ECO:0000313" key="3">
    <source>
        <dbReference type="EMBL" id="NJC68710.1"/>
    </source>
</evidence>
<organism evidence="3 4">
    <name type="scientific">Planosporangium thailandense</name>
    <dbReference type="NCBI Taxonomy" id="765197"/>
    <lineage>
        <taxon>Bacteria</taxon>
        <taxon>Bacillati</taxon>
        <taxon>Actinomycetota</taxon>
        <taxon>Actinomycetes</taxon>
        <taxon>Micromonosporales</taxon>
        <taxon>Micromonosporaceae</taxon>
        <taxon>Planosporangium</taxon>
    </lineage>
</organism>
<comment type="caution">
    <text evidence="3">The sequence shown here is derived from an EMBL/GenBank/DDBJ whole genome shotgun (WGS) entry which is preliminary data.</text>
</comment>